<keyword evidence="2" id="KW-1185">Reference proteome</keyword>
<evidence type="ECO:0000313" key="2">
    <source>
        <dbReference type="Proteomes" id="UP000063229"/>
    </source>
</evidence>
<evidence type="ECO:0000313" key="1">
    <source>
        <dbReference type="EMBL" id="AMB87747.1"/>
    </source>
</evidence>
<organism evidence="1 2">
    <name type="scientific">Pseudomonas agarici</name>
    <dbReference type="NCBI Taxonomy" id="46677"/>
    <lineage>
        <taxon>Bacteria</taxon>
        <taxon>Pseudomonadati</taxon>
        <taxon>Pseudomonadota</taxon>
        <taxon>Gammaproteobacteria</taxon>
        <taxon>Pseudomonadales</taxon>
        <taxon>Pseudomonadaceae</taxon>
        <taxon>Pseudomonas</taxon>
    </lineage>
</organism>
<accession>A0A0X1T6L1</accession>
<proteinExistence type="predicted"/>
<gene>
    <name evidence="1" type="ORF">AWM79_21640</name>
</gene>
<dbReference type="EMBL" id="CP014135">
    <property type="protein sequence ID" value="AMB87747.1"/>
    <property type="molecule type" value="Genomic_DNA"/>
</dbReference>
<dbReference type="RefSeq" id="WP_026013405.1">
    <property type="nucleotide sequence ID" value="NZ_CP014135.1"/>
</dbReference>
<name>A0A0X1T6L1_PSEAA</name>
<dbReference type="OrthoDB" id="7032306at2"/>
<sequence>MKLFDYCFNPNVFKNEIRVQASGMPSIRRVSPIKARQIRRGHDLARSYTTATLLNLDRLFSDSRLDSRRRLFVEQFFDTSPVSAVTLEKIRVLTRQLLEELLDPSLDPETSPRYVVGSAVHPQHGIQAFIVLNEPVRRIYLTEAFFDPGFNKYLPIRPRTFDMLGHNMASVLLHEISHLVLDTLDLAYLNASHPFLDLLETVTPGGKYRYRGLEQLQKNALSSTTPANELFRRIDDYDLNWHDFVGKPLQRILQMTGTRDLDDARRVFYSDENKRVDVILSNADSLTLLIAHLGRPAEFNPLH</sequence>
<dbReference type="Proteomes" id="UP000063229">
    <property type="component" value="Chromosome"/>
</dbReference>
<dbReference type="InterPro" id="IPR024079">
    <property type="entry name" value="MetalloPept_cat_dom_sf"/>
</dbReference>
<dbReference type="GO" id="GO:0008237">
    <property type="term" value="F:metallopeptidase activity"/>
    <property type="evidence" value="ECO:0007669"/>
    <property type="project" value="InterPro"/>
</dbReference>
<protein>
    <submittedName>
        <fullName evidence="1">Uncharacterized protein</fullName>
    </submittedName>
</protein>
<dbReference type="AlphaFoldDB" id="A0A0X1T6L1"/>
<dbReference type="STRING" id="46677.AWM79_21640"/>
<reference evidence="2" key="1">
    <citation type="submission" date="2016-01" db="EMBL/GenBank/DDBJ databases">
        <authorList>
            <person name="Storey N.H."/>
            <person name="Neuman B.W."/>
        </authorList>
    </citation>
    <scope>NUCLEOTIDE SEQUENCE [LARGE SCALE GENOMIC DNA]</scope>
    <source>
        <strain evidence="2">NCPPB 2472</strain>
    </source>
</reference>
<dbReference type="KEGG" id="pagb:AWM79_21640"/>
<dbReference type="Gene3D" id="3.40.390.10">
    <property type="entry name" value="Collagenase (Catalytic Domain)"/>
    <property type="match status" value="1"/>
</dbReference>